<protein>
    <submittedName>
        <fullName evidence="1">Uncharacterized protein</fullName>
    </submittedName>
</protein>
<sequence length="70" mass="7453">MRLAEVVWGLVSKGKLVLMLPSVLLVLHPSYLATANISAETNDGWRDYAWLGGLSSYKIGSGDPVASACC</sequence>
<dbReference type="EMBL" id="BSYO01000001">
    <property type="protein sequence ID" value="GMG99234.1"/>
    <property type="molecule type" value="Genomic_DNA"/>
</dbReference>
<proteinExistence type="predicted"/>
<evidence type="ECO:0000313" key="2">
    <source>
        <dbReference type="Proteomes" id="UP001279734"/>
    </source>
</evidence>
<comment type="caution">
    <text evidence="1">The sequence shown here is derived from an EMBL/GenBank/DDBJ whole genome shotgun (WGS) entry which is preliminary data.</text>
</comment>
<accession>A0AAD3P2B6</accession>
<dbReference type="Proteomes" id="UP001279734">
    <property type="component" value="Unassembled WGS sequence"/>
</dbReference>
<gene>
    <name evidence="1" type="ORF">Nepgr_001074</name>
</gene>
<reference evidence="1" key="1">
    <citation type="submission" date="2023-05" db="EMBL/GenBank/DDBJ databases">
        <title>Nepenthes gracilis genome sequencing.</title>
        <authorList>
            <person name="Fukushima K."/>
        </authorList>
    </citation>
    <scope>NUCLEOTIDE SEQUENCE</scope>
    <source>
        <strain evidence="1">SING2019-196</strain>
    </source>
</reference>
<evidence type="ECO:0000313" key="1">
    <source>
        <dbReference type="EMBL" id="GMG99234.1"/>
    </source>
</evidence>
<dbReference type="AlphaFoldDB" id="A0AAD3P2B6"/>
<keyword evidence="2" id="KW-1185">Reference proteome</keyword>
<organism evidence="1 2">
    <name type="scientific">Nepenthes gracilis</name>
    <name type="common">Slender pitcher plant</name>
    <dbReference type="NCBI Taxonomy" id="150966"/>
    <lineage>
        <taxon>Eukaryota</taxon>
        <taxon>Viridiplantae</taxon>
        <taxon>Streptophyta</taxon>
        <taxon>Embryophyta</taxon>
        <taxon>Tracheophyta</taxon>
        <taxon>Spermatophyta</taxon>
        <taxon>Magnoliopsida</taxon>
        <taxon>eudicotyledons</taxon>
        <taxon>Gunneridae</taxon>
        <taxon>Pentapetalae</taxon>
        <taxon>Caryophyllales</taxon>
        <taxon>Nepenthaceae</taxon>
        <taxon>Nepenthes</taxon>
    </lineage>
</organism>
<name>A0AAD3P2B6_NEPGR</name>